<keyword evidence="1" id="KW-0547">Nucleotide-binding</keyword>
<keyword evidence="5" id="KW-1185">Reference proteome</keyword>
<dbReference type="EMBL" id="JABCRI010000006">
    <property type="protein sequence ID" value="KAF8404496.1"/>
    <property type="molecule type" value="Genomic_DNA"/>
</dbReference>
<evidence type="ECO:0000256" key="2">
    <source>
        <dbReference type="ARBA" id="ARBA00022840"/>
    </source>
</evidence>
<evidence type="ECO:0000256" key="3">
    <source>
        <dbReference type="SAM" id="MobiDB-lite"/>
    </source>
</evidence>
<evidence type="ECO:0000256" key="1">
    <source>
        <dbReference type="ARBA" id="ARBA00022741"/>
    </source>
</evidence>
<evidence type="ECO:0000313" key="5">
    <source>
        <dbReference type="Proteomes" id="UP000655225"/>
    </source>
</evidence>
<feature type="compositionally biased region" description="Basic and acidic residues" evidence="3">
    <location>
        <begin position="359"/>
        <end position="371"/>
    </location>
</feature>
<dbReference type="Proteomes" id="UP000655225">
    <property type="component" value="Unassembled WGS sequence"/>
</dbReference>
<dbReference type="PANTHER" id="PTHR45644">
    <property type="entry name" value="AAA ATPASE, PUTATIVE (AFU_ORTHOLOGUE AFUA_2G12920)-RELATED-RELATED"/>
    <property type="match status" value="1"/>
</dbReference>
<dbReference type="OrthoDB" id="10254455at2759"/>
<protein>
    <submittedName>
        <fullName evidence="4">Uncharacterized protein</fullName>
    </submittedName>
</protein>
<dbReference type="PANTHER" id="PTHR45644:SF56">
    <property type="entry name" value="AAA ATPASE, PUTATIVE (AFU_ORTHOLOGUE AFUA_2G12920)-RELATED"/>
    <property type="match status" value="1"/>
</dbReference>
<reference evidence="4 5" key="1">
    <citation type="submission" date="2020-04" db="EMBL/GenBank/DDBJ databases">
        <title>Plant Genome Project.</title>
        <authorList>
            <person name="Zhang R.-G."/>
        </authorList>
    </citation>
    <scope>NUCLEOTIDE SEQUENCE [LARGE SCALE GENOMIC DNA]</scope>
    <source>
        <strain evidence="4">YNK0</strain>
        <tissue evidence="4">Leaf</tissue>
    </source>
</reference>
<dbReference type="InterPro" id="IPR051701">
    <property type="entry name" value="Mito_OM_Translocase_MSP1"/>
</dbReference>
<gene>
    <name evidence="4" type="ORF">HHK36_009381</name>
</gene>
<feature type="region of interest" description="Disordered" evidence="3">
    <location>
        <begin position="272"/>
        <end position="328"/>
    </location>
</feature>
<name>A0A834ZIU5_TETSI</name>
<accession>A0A834ZIU5</accession>
<comment type="caution">
    <text evidence="4">The sequence shown here is derived from an EMBL/GenBank/DDBJ whole genome shotgun (WGS) entry which is preliminary data.</text>
</comment>
<evidence type="ECO:0000313" key="4">
    <source>
        <dbReference type="EMBL" id="KAF8404496.1"/>
    </source>
</evidence>
<feature type="compositionally biased region" description="Acidic residues" evidence="3">
    <location>
        <begin position="272"/>
        <end position="308"/>
    </location>
</feature>
<sequence>MYARIFKSRSQKWDSVFQSSKYLIKSSHREYSHSRSSSHKIISGNHHSQGSLIRRYLSDSLSSEGVGTRNSYTGLHRRLNTCWTRGASRFYSSEGDGRNASEDKNVPVKDEANFDKGKPCREKVGNDVRHCDEHARLGEQDQKEWLSNEKLSIDGKKRESPFLSRREKFKNEFLRRVVPWEKITVSWETFPYYIHEHTKNLLAECAASHLKHKKFTMSYGARLRSSSGRILLQSIPGTELYRERLVRALAQDLKVPLLVLDSSVLAPYDFGEECTESEPDDDNAESGEECTSESEVEDENDASNEEDLTSSVEAKSESSDDEEVDVQASTEALEKLLPCSLVEFEKRISGESESTSESVKSEAVESPEQSKRPFKKGACGFLNIACYHLFAAYPVTLLV</sequence>
<dbReference type="GO" id="GO:0005741">
    <property type="term" value="C:mitochondrial outer membrane"/>
    <property type="evidence" value="ECO:0007669"/>
    <property type="project" value="TreeGrafter"/>
</dbReference>
<dbReference type="GO" id="GO:0005524">
    <property type="term" value="F:ATP binding"/>
    <property type="evidence" value="ECO:0007669"/>
    <property type="project" value="UniProtKB-KW"/>
</dbReference>
<dbReference type="AlphaFoldDB" id="A0A834ZIU5"/>
<keyword evidence="2" id="KW-0067">ATP-binding</keyword>
<proteinExistence type="predicted"/>
<organism evidence="4 5">
    <name type="scientific">Tetracentron sinense</name>
    <name type="common">Spur-leaf</name>
    <dbReference type="NCBI Taxonomy" id="13715"/>
    <lineage>
        <taxon>Eukaryota</taxon>
        <taxon>Viridiplantae</taxon>
        <taxon>Streptophyta</taxon>
        <taxon>Embryophyta</taxon>
        <taxon>Tracheophyta</taxon>
        <taxon>Spermatophyta</taxon>
        <taxon>Magnoliopsida</taxon>
        <taxon>Trochodendrales</taxon>
        <taxon>Trochodendraceae</taxon>
        <taxon>Tetracentron</taxon>
    </lineage>
</organism>
<feature type="region of interest" description="Disordered" evidence="3">
    <location>
        <begin position="349"/>
        <end position="373"/>
    </location>
</feature>
<dbReference type="OMA" id="IKSSHRE"/>